<organism evidence="3 4">
    <name type="scientific">Pseudonocardia xishanensis</name>
    <dbReference type="NCBI Taxonomy" id="630995"/>
    <lineage>
        <taxon>Bacteria</taxon>
        <taxon>Bacillati</taxon>
        <taxon>Actinomycetota</taxon>
        <taxon>Actinomycetes</taxon>
        <taxon>Pseudonocardiales</taxon>
        <taxon>Pseudonocardiaceae</taxon>
        <taxon>Pseudonocardia</taxon>
    </lineage>
</organism>
<reference evidence="4" key="1">
    <citation type="journal article" date="2019" name="Int. J. Syst. Evol. Microbiol.">
        <title>The Global Catalogue of Microorganisms (GCM) 10K type strain sequencing project: providing services to taxonomists for standard genome sequencing and annotation.</title>
        <authorList>
            <consortium name="The Broad Institute Genomics Platform"/>
            <consortium name="The Broad Institute Genome Sequencing Center for Infectious Disease"/>
            <person name="Wu L."/>
            <person name="Ma J."/>
        </authorList>
    </citation>
    <scope>NUCLEOTIDE SEQUENCE [LARGE SCALE GENOMIC DNA]</scope>
    <source>
        <strain evidence="4">JCM 17906</strain>
    </source>
</reference>
<comment type="similarity">
    <text evidence="1">Belongs to the short-chain dehydrogenases/reductases (SDR) family.</text>
</comment>
<proteinExistence type="inferred from homology"/>
<dbReference type="NCBIfam" id="NF005559">
    <property type="entry name" value="PRK07231.1"/>
    <property type="match status" value="1"/>
</dbReference>
<keyword evidence="2" id="KW-0560">Oxidoreductase</keyword>
<sequence>MRDDGRPLGGRVALVTGGTRGIGRSICLALASAGAEVIVVGRRAEACREAALAVADRTGSTTHPVVANVSRWADCDSLVDEAYALTGRVDVLVNNAGSSPRYDHITDVDEALFDKVVSLNLRGPFRLSARIGSLMAAGSGGVIVNIGSISGELGSPRAMVYAAAKAGLNNITRSFAELLGPTVRVNAVMPGAVETSVQAGWTDDQRAGAAARALLGRLGTPDEIAAMVLFLATPASSYLTGQVLAVDGGRRVW</sequence>
<dbReference type="InterPro" id="IPR036291">
    <property type="entry name" value="NAD(P)-bd_dom_sf"/>
</dbReference>
<dbReference type="InterPro" id="IPR020904">
    <property type="entry name" value="Sc_DH/Rdtase_CS"/>
</dbReference>
<evidence type="ECO:0000313" key="4">
    <source>
        <dbReference type="Proteomes" id="UP001501598"/>
    </source>
</evidence>
<dbReference type="EMBL" id="BAABGT010000040">
    <property type="protein sequence ID" value="GAA4548356.1"/>
    <property type="molecule type" value="Genomic_DNA"/>
</dbReference>
<dbReference type="RefSeq" id="WP_345419029.1">
    <property type="nucleotide sequence ID" value="NZ_BAABGT010000040.1"/>
</dbReference>
<dbReference type="CDD" id="cd05233">
    <property type="entry name" value="SDR_c"/>
    <property type="match status" value="1"/>
</dbReference>
<name>A0ABP8RU69_9PSEU</name>
<dbReference type="SUPFAM" id="SSF51735">
    <property type="entry name" value="NAD(P)-binding Rossmann-fold domains"/>
    <property type="match status" value="1"/>
</dbReference>
<keyword evidence="4" id="KW-1185">Reference proteome</keyword>
<dbReference type="PANTHER" id="PTHR43639:SF1">
    <property type="entry name" value="SHORT-CHAIN DEHYDROGENASE_REDUCTASE FAMILY PROTEIN"/>
    <property type="match status" value="1"/>
</dbReference>
<evidence type="ECO:0000256" key="2">
    <source>
        <dbReference type="ARBA" id="ARBA00023002"/>
    </source>
</evidence>
<evidence type="ECO:0000256" key="1">
    <source>
        <dbReference type="ARBA" id="ARBA00006484"/>
    </source>
</evidence>
<protein>
    <submittedName>
        <fullName evidence="3">Glucose 1-dehydrogenase</fullName>
    </submittedName>
</protein>
<dbReference type="Proteomes" id="UP001501598">
    <property type="component" value="Unassembled WGS sequence"/>
</dbReference>
<dbReference type="PRINTS" id="PR00080">
    <property type="entry name" value="SDRFAMILY"/>
</dbReference>
<accession>A0ABP8RU69</accession>
<dbReference type="PROSITE" id="PS00061">
    <property type="entry name" value="ADH_SHORT"/>
    <property type="match status" value="1"/>
</dbReference>
<dbReference type="PANTHER" id="PTHR43639">
    <property type="entry name" value="OXIDOREDUCTASE, SHORT-CHAIN DEHYDROGENASE/REDUCTASE FAMILY (AFU_ORTHOLOGUE AFUA_5G02870)"/>
    <property type="match status" value="1"/>
</dbReference>
<evidence type="ECO:0000313" key="3">
    <source>
        <dbReference type="EMBL" id="GAA4548356.1"/>
    </source>
</evidence>
<gene>
    <name evidence="3" type="ORF">GCM10023175_34430</name>
</gene>
<dbReference type="PRINTS" id="PR00081">
    <property type="entry name" value="GDHRDH"/>
</dbReference>
<dbReference type="Pfam" id="PF13561">
    <property type="entry name" value="adh_short_C2"/>
    <property type="match status" value="1"/>
</dbReference>
<dbReference type="InterPro" id="IPR002347">
    <property type="entry name" value="SDR_fam"/>
</dbReference>
<dbReference type="Gene3D" id="3.40.50.720">
    <property type="entry name" value="NAD(P)-binding Rossmann-like Domain"/>
    <property type="match status" value="1"/>
</dbReference>
<comment type="caution">
    <text evidence="3">The sequence shown here is derived from an EMBL/GenBank/DDBJ whole genome shotgun (WGS) entry which is preliminary data.</text>
</comment>